<name>A0A9W8LFN8_9FUNG</name>
<feature type="compositionally biased region" description="Basic residues" evidence="1">
    <location>
        <begin position="452"/>
        <end position="462"/>
    </location>
</feature>
<comment type="caution">
    <text evidence="2">The sequence shown here is derived from an EMBL/GenBank/DDBJ whole genome shotgun (WGS) entry which is preliminary data.</text>
</comment>
<evidence type="ECO:0000313" key="3">
    <source>
        <dbReference type="Proteomes" id="UP001140172"/>
    </source>
</evidence>
<dbReference type="EMBL" id="JANBUM010000430">
    <property type="protein sequence ID" value="KAJ2777257.1"/>
    <property type="molecule type" value="Genomic_DNA"/>
</dbReference>
<protein>
    <submittedName>
        <fullName evidence="2">Uncharacterized protein</fullName>
    </submittedName>
</protein>
<feature type="compositionally biased region" description="Polar residues" evidence="1">
    <location>
        <begin position="35"/>
        <end position="47"/>
    </location>
</feature>
<dbReference type="AlphaFoldDB" id="A0A9W8LFN8"/>
<feature type="compositionally biased region" description="Basic and acidic residues" evidence="1">
    <location>
        <begin position="463"/>
        <end position="472"/>
    </location>
</feature>
<feature type="region of interest" description="Disordered" evidence="1">
    <location>
        <begin position="533"/>
        <end position="580"/>
    </location>
</feature>
<organism evidence="2 3">
    <name type="scientific">Coemansia interrupta</name>
    <dbReference type="NCBI Taxonomy" id="1126814"/>
    <lineage>
        <taxon>Eukaryota</taxon>
        <taxon>Fungi</taxon>
        <taxon>Fungi incertae sedis</taxon>
        <taxon>Zoopagomycota</taxon>
        <taxon>Kickxellomycotina</taxon>
        <taxon>Kickxellomycetes</taxon>
        <taxon>Kickxellales</taxon>
        <taxon>Kickxellaceae</taxon>
        <taxon>Coemansia</taxon>
    </lineage>
</organism>
<dbReference type="OrthoDB" id="5594466at2759"/>
<evidence type="ECO:0000313" key="2">
    <source>
        <dbReference type="EMBL" id="KAJ2777257.1"/>
    </source>
</evidence>
<feature type="region of interest" description="Disordered" evidence="1">
    <location>
        <begin position="431"/>
        <end position="508"/>
    </location>
</feature>
<dbReference type="Proteomes" id="UP001140172">
    <property type="component" value="Unassembled WGS sequence"/>
</dbReference>
<feature type="compositionally biased region" description="Polar residues" evidence="1">
    <location>
        <begin position="473"/>
        <end position="487"/>
    </location>
</feature>
<feature type="region of interest" description="Disordered" evidence="1">
    <location>
        <begin position="78"/>
        <end position="111"/>
    </location>
</feature>
<feature type="compositionally biased region" description="Low complexity" evidence="1">
    <location>
        <begin position="533"/>
        <end position="564"/>
    </location>
</feature>
<keyword evidence="3" id="KW-1185">Reference proteome</keyword>
<accession>A0A9W8LFN8</accession>
<feature type="region of interest" description="Disordered" evidence="1">
    <location>
        <begin position="1"/>
        <end position="50"/>
    </location>
</feature>
<feature type="region of interest" description="Disordered" evidence="1">
    <location>
        <begin position="175"/>
        <end position="233"/>
    </location>
</feature>
<gene>
    <name evidence="2" type="ORF">GGI15_004567</name>
</gene>
<evidence type="ECO:0000256" key="1">
    <source>
        <dbReference type="SAM" id="MobiDB-lite"/>
    </source>
</evidence>
<proteinExistence type="predicted"/>
<feature type="compositionally biased region" description="Low complexity" evidence="1">
    <location>
        <begin position="199"/>
        <end position="210"/>
    </location>
</feature>
<feature type="compositionally biased region" description="Basic residues" evidence="1">
    <location>
        <begin position="211"/>
        <end position="223"/>
    </location>
</feature>
<reference evidence="2" key="1">
    <citation type="submission" date="2022-07" db="EMBL/GenBank/DDBJ databases">
        <title>Phylogenomic reconstructions and comparative analyses of Kickxellomycotina fungi.</title>
        <authorList>
            <person name="Reynolds N.K."/>
            <person name="Stajich J.E."/>
            <person name="Barry K."/>
            <person name="Grigoriev I.V."/>
            <person name="Crous P."/>
            <person name="Smith M.E."/>
        </authorList>
    </citation>
    <scope>NUCLEOTIDE SEQUENCE</scope>
    <source>
        <strain evidence="2">BCRC 34489</strain>
    </source>
</reference>
<sequence>MDSSAASTRVDVNADLEAALGSQDPQPAYPDTRPPAQSSLNSPNGSSGVELAEAAPPVEMEGQIDAAAEPGTRVSWQSAMVEAESESGLVVRRTGSMDGQSMGGATAGRHSATSSLYGGSGSLVGNASLVGFGAPGAAASGTLSPQYTLVNSDGASLRVHTGSIRERHMHRRISAIHEDDSDAAYPESRRSDSLVFAPHASESSRASSVASRRRRYRGRHAGGTRHGSSSSQRASADADGLLLTSAAAAAVAAAEAAAAAVAAAGEADCFSVLSGVSEGDASTTRVRMATDRAYDALRIGPGAGHAAFGYGARPMSFATSSDPGLPSAGSFYDYYLGPDDHVPHSASTQSGYPDSDGSAADLVSLVRSDVAVYSGAGDDVKFPFLPDNLSEFGGSVVCSPGAALSVDAGRLSRDQSEYSFVSPAQHHYAFAGQEPPALPPQEVPGSREPHRYRPHVTLRKRGKAPERAEHSEPASQQPRPANTTLQRVTRRPGDASGPANLIGLHRRYNSRRYRNQSAGHAYTSAAQAVAEAVAATVRSTPSSPTPPVSTSQPQPQPPKATQSSHRLRSSTASPAEIRPNAIMRFFKRIAPKN</sequence>